<comment type="subcellular location">
    <subcellularLocation>
        <location evidence="1">Nucleus</location>
    </subcellularLocation>
</comment>
<name>A0A9P8MVW4_9HYPO</name>
<evidence type="ECO:0000256" key="5">
    <source>
        <dbReference type="ARBA" id="ARBA00023242"/>
    </source>
</evidence>
<organism evidence="7 8">
    <name type="scientific">Hirsutella rhossiliensis</name>
    <dbReference type="NCBI Taxonomy" id="111463"/>
    <lineage>
        <taxon>Eukaryota</taxon>
        <taxon>Fungi</taxon>
        <taxon>Dikarya</taxon>
        <taxon>Ascomycota</taxon>
        <taxon>Pezizomycotina</taxon>
        <taxon>Sordariomycetes</taxon>
        <taxon>Hypocreomycetidae</taxon>
        <taxon>Hypocreales</taxon>
        <taxon>Ophiocordycipitaceae</taxon>
        <taxon>Hirsutella</taxon>
    </lineage>
</organism>
<dbReference type="Proteomes" id="UP000824596">
    <property type="component" value="Unassembled WGS sequence"/>
</dbReference>
<keyword evidence="4" id="KW-0862">Zinc</keyword>
<dbReference type="GeneID" id="68356211"/>
<keyword evidence="2" id="KW-0479">Metal-binding</keyword>
<keyword evidence="3" id="KW-0863">Zinc-finger</keyword>
<dbReference type="AlphaFoldDB" id="A0A9P8MVW4"/>
<evidence type="ECO:0000256" key="4">
    <source>
        <dbReference type="ARBA" id="ARBA00022833"/>
    </source>
</evidence>
<accession>A0A9P8MVW4</accession>
<feature type="domain" description="HAT C-terminal dimerisation" evidence="6">
    <location>
        <begin position="256"/>
        <end position="304"/>
    </location>
</feature>
<sequence length="324" mass="37246">MGKLHNIAVFIRNSTIHNDAWDDIAGKALGIDNITRWNSWFKLLDAAISQEGPLSVFVNQYHRELEDDILTHDDWQVLKMTHEFLQPFHQATMEQQMAWASIDQVLENMDILFVQFEDAKVSRRLCKYCLRAEEEKLNFDAGQVCRKRPHGKLGSHGLVGSFKVLRRNRQNPVYATALCSIQKNGGGISTVIGHQSGGRQPLLQRSGNGRSIRTDRFRRREPCDPVVKREVASYERIRQSMSVLDEPGDEDEFEKFINAPPRHMLTANPLEWWCREEQRAEYPRLHQMALDILSVPAMSDEPERCSLHKADTFLGSSSTFRGQD</sequence>
<evidence type="ECO:0000259" key="6">
    <source>
        <dbReference type="Pfam" id="PF05699"/>
    </source>
</evidence>
<gene>
    <name evidence="7" type="ORF">HRG_07082</name>
</gene>
<dbReference type="GO" id="GO:0005634">
    <property type="term" value="C:nucleus"/>
    <property type="evidence" value="ECO:0007669"/>
    <property type="project" value="UniProtKB-SubCell"/>
</dbReference>
<evidence type="ECO:0000313" key="8">
    <source>
        <dbReference type="Proteomes" id="UP000824596"/>
    </source>
</evidence>
<dbReference type="PANTHER" id="PTHR46481:SF10">
    <property type="entry name" value="ZINC FINGER BED DOMAIN-CONTAINING PROTEIN 39"/>
    <property type="match status" value="1"/>
</dbReference>
<dbReference type="Pfam" id="PF05699">
    <property type="entry name" value="Dimer_Tnp_hAT"/>
    <property type="match status" value="1"/>
</dbReference>
<proteinExistence type="predicted"/>
<keyword evidence="5" id="KW-0539">Nucleus</keyword>
<dbReference type="InterPro" id="IPR012337">
    <property type="entry name" value="RNaseH-like_sf"/>
</dbReference>
<dbReference type="EMBL" id="JAIZPD010000007">
    <property type="protein sequence ID" value="KAH0962002.1"/>
    <property type="molecule type" value="Genomic_DNA"/>
</dbReference>
<dbReference type="PANTHER" id="PTHR46481">
    <property type="entry name" value="ZINC FINGER BED DOMAIN-CONTAINING PROTEIN 4"/>
    <property type="match status" value="1"/>
</dbReference>
<dbReference type="InterPro" id="IPR008906">
    <property type="entry name" value="HATC_C_dom"/>
</dbReference>
<protein>
    <submittedName>
        <fullName evidence="7">Transposase-like protein</fullName>
    </submittedName>
</protein>
<dbReference type="SUPFAM" id="SSF53098">
    <property type="entry name" value="Ribonuclease H-like"/>
    <property type="match status" value="1"/>
</dbReference>
<dbReference type="GO" id="GO:0046983">
    <property type="term" value="F:protein dimerization activity"/>
    <property type="evidence" value="ECO:0007669"/>
    <property type="project" value="InterPro"/>
</dbReference>
<reference evidence="7" key="1">
    <citation type="submission" date="2021-09" db="EMBL/GenBank/DDBJ databases">
        <title>A high-quality genome of the endoparasitic fungus Hirsutella rhossiliensis with a comparison of Hirsutella genomes reveals transposable elements contributing to genome size variation.</title>
        <authorList>
            <person name="Lin R."/>
            <person name="Jiao Y."/>
            <person name="Sun X."/>
            <person name="Ling J."/>
            <person name="Xie B."/>
            <person name="Cheng X."/>
        </authorList>
    </citation>
    <scope>NUCLEOTIDE SEQUENCE</scope>
    <source>
        <strain evidence="7">HR02</strain>
    </source>
</reference>
<dbReference type="RefSeq" id="XP_044719515.1">
    <property type="nucleotide sequence ID" value="XM_044865553.1"/>
</dbReference>
<evidence type="ECO:0000256" key="2">
    <source>
        <dbReference type="ARBA" id="ARBA00022723"/>
    </source>
</evidence>
<evidence type="ECO:0000256" key="1">
    <source>
        <dbReference type="ARBA" id="ARBA00004123"/>
    </source>
</evidence>
<keyword evidence="8" id="KW-1185">Reference proteome</keyword>
<comment type="caution">
    <text evidence="7">The sequence shown here is derived from an EMBL/GenBank/DDBJ whole genome shotgun (WGS) entry which is preliminary data.</text>
</comment>
<dbReference type="GO" id="GO:0008270">
    <property type="term" value="F:zinc ion binding"/>
    <property type="evidence" value="ECO:0007669"/>
    <property type="project" value="UniProtKB-KW"/>
</dbReference>
<evidence type="ECO:0000313" key="7">
    <source>
        <dbReference type="EMBL" id="KAH0962002.1"/>
    </source>
</evidence>
<dbReference type="OrthoDB" id="4961446at2759"/>
<evidence type="ECO:0000256" key="3">
    <source>
        <dbReference type="ARBA" id="ARBA00022771"/>
    </source>
</evidence>
<dbReference type="InterPro" id="IPR052035">
    <property type="entry name" value="ZnF_BED_domain_contain"/>
</dbReference>